<dbReference type="InterPro" id="IPR050742">
    <property type="entry name" value="Helicase_Restrict-Modif_Enz"/>
</dbReference>
<evidence type="ECO:0000313" key="5">
    <source>
        <dbReference type="Proteomes" id="UP000076722"/>
    </source>
</evidence>
<accession>A0A164XGR0</accession>
<dbReference type="InterPro" id="IPR006935">
    <property type="entry name" value="Helicase/UvrB_N"/>
</dbReference>
<dbReference type="GO" id="GO:0032042">
    <property type="term" value="P:mitochondrial DNA metabolic process"/>
    <property type="evidence" value="ECO:0007669"/>
    <property type="project" value="TreeGrafter"/>
</dbReference>
<dbReference type="SUPFAM" id="SSF52540">
    <property type="entry name" value="P-loop containing nucleoside triphosphate hydrolases"/>
    <property type="match status" value="1"/>
</dbReference>
<dbReference type="PANTHER" id="PTHR47396:SF1">
    <property type="entry name" value="ATP-DEPENDENT HELICASE IRC3-RELATED"/>
    <property type="match status" value="1"/>
</dbReference>
<dbReference type="AlphaFoldDB" id="A0A164XGR0"/>
<reference evidence="4 5" key="1">
    <citation type="journal article" date="2016" name="Mol. Biol. Evol.">
        <title>Comparative Genomics of Early-Diverging Mushroom-Forming Fungi Provides Insights into the Origins of Lignocellulose Decay Capabilities.</title>
        <authorList>
            <person name="Nagy L.G."/>
            <person name="Riley R."/>
            <person name="Tritt A."/>
            <person name="Adam C."/>
            <person name="Daum C."/>
            <person name="Floudas D."/>
            <person name="Sun H."/>
            <person name="Yadav J.S."/>
            <person name="Pangilinan J."/>
            <person name="Larsson K.H."/>
            <person name="Matsuura K."/>
            <person name="Barry K."/>
            <person name="Labutti K."/>
            <person name="Kuo R."/>
            <person name="Ohm R.A."/>
            <person name="Bhattacharya S.S."/>
            <person name="Shirouzu T."/>
            <person name="Yoshinaga Y."/>
            <person name="Martin F.M."/>
            <person name="Grigoriev I.V."/>
            <person name="Hibbett D.S."/>
        </authorList>
    </citation>
    <scope>NUCLEOTIDE SEQUENCE [LARGE SCALE GENOMIC DNA]</scope>
    <source>
        <strain evidence="4 5">HHB9708</strain>
    </source>
</reference>
<dbReference type="InterPro" id="IPR014001">
    <property type="entry name" value="Helicase_ATP-bd"/>
</dbReference>
<evidence type="ECO:0000256" key="1">
    <source>
        <dbReference type="ARBA" id="ARBA00022806"/>
    </source>
</evidence>
<dbReference type="GO" id="GO:0016787">
    <property type="term" value="F:hydrolase activity"/>
    <property type="evidence" value="ECO:0007669"/>
    <property type="project" value="UniProtKB-KW"/>
</dbReference>
<dbReference type="CDD" id="cd18032">
    <property type="entry name" value="DEXHc_RE_I_III_res"/>
    <property type="match status" value="1"/>
</dbReference>
<dbReference type="SMART" id="SM00487">
    <property type="entry name" value="DEXDc"/>
    <property type="match status" value="1"/>
</dbReference>
<dbReference type="CDD" id="cd18799">
    <property type="entry name" value="SF2_C_EcoAI-like"/>
    <property type="match status" value="1"/>
</dbReference>
<keyword evidence="1" id="KW-0347">Helicase</keyword>
<sequence length="665" mass="73933">MLGRHNSSYLLGGKIRRHLSQFSLRPYQEECLQSCIDALKSGKSRIGVSLPTGSGKTPVFISLLSRLPKRSTHGSRALVIVNSIELAKQASVHAKKLLPNLSVEIEQGDKHRASGLADITVATYQTLLRGNRISKFDPAFMKAIVLDEAHHAAAPSYRRILAYFDPSLEQMTVEESNSSPRENHKIPIIGFSATFSRHDGLALGSVFEEIVYHMNLLDMIKSEWLCNIRFTTVRANLDLKSVTLNSKTGDFNPTSLAQVVNTPAVNNLVVQTWLDRAAKRRSTLVFCANLTHVASLTREFRDAGVDARYLHSGTSSVERLALLNDFRSGQFPVLVNCAILTEGADVPNIDCIIVARPTKSRNVFTQMIGRGTRLSPNTGKTDCRIIDFVDSTDKASDIVSTPTLFGLSPDLIINDETTDDLLAHKLVDQPSQAVSHAPKAELPDPDYVSYIDYDDPFLLINEKLQSPHITTLSPFAWVDCGDHHYVLECLGKGFLKIEPFVETEGQDQDDNLEGATYIAYFTGINQAKNYASPYRTKYKILTAASLSDAVRGCDTYVRNKIGPGDLFQMFLRTARWRQRPATEAQKNFLEKRFSRPGQPSRSVIDRKLEGLTSGNCADMITRLMHGALGRYKKKAKAINKGAELARRRLAKQERETVRVGPLQQA</sequence>
<feature type="domain" description="Helicase ATP-binding" evidence="2">
    <location>
        <begin position="37"/>
        <end position="213"/>
    </location>
</feature>
<keyword evidence="4" id="KW-0378">Hydrolase</keyword>
<name>A0A164XGR0_9AGAM</name>
<dbReference type="SMART" id="SM00490">
    <property type="entry name" value="HELICc"/>
    <property type="match status" value="1"/>
</dbReference>
<dbReference type="EMBL" id="KV419400">
    <property type="protein sequence ID" value="KZS95965.1"/>
    <property type="molecule type" value="Genomic_DNA"/>
</dbReference>
<dbReference type="GO" id="GO:0005759">
    <property type="term" value="C:mitochondrial matrix"/>
    <property type="evidence" value="ECO:0007669"/>
    <property type="project" value="TreeGrafter"/>
</dbReference>
<dbReference type="STRING" id="1314777.A0A164XGR0"/>
<feature type="domain" description="Helicase C-terminal" evidence="3">
    <location>
        <begin position="269"/>
        <end position="422"/>
    </location>
</feature>
<dbReference type="Gene3D" id="3.40.50.300">
    <property type="entry name" value="P-loop containing nucleotide triphosphate hydrolases"/>
    <property type="match status" value="2"/>
</dbReference>
<dbReference type="PROSITE" id="PS51192">
    <property type="entry name" value="HELICASE_ATP_BIND_1"/>
    <property type="match status" value="1"/>
</dbReference>
<keyword evidence="1" id="KW-0547">Nucleotide-binding</keyword>
<dbReference type="Pfam" id="PF00271">
    <property type="entry name" value="Helicase_C"/>
    <property type="match status" value="1"/>
</dbReference>
<organism evidence="4 5">
    <name type="scientific">Sistotremastrum niveocremeum HHB9708</name>
    <dbReference type="NCBI Taxonomy" id="1314777"/>
    <lineage>
        <taxon>Eukaryota</taxon>
        <taxon>Fungi</taxon>
        <taxon>Dikarya</taxon>
        <taxon>Basidiomycota</taxon>
        <taxon>Agaricomycotina</taxon>
        <taxon>Agaricomycetes</taxon>
        <taxon>Sistotremastrales</taxon>
        <taxon>Sistotremastraceae</taxon>
        <taxon>Sertulicium</taxon>
        <taxon>Sertulicium niveocremeum</taxon>
    </lineage>
</organism>
<dbReference type="OrthoDB" id="270584at2759"/>
<dbReference type="PROSITE" id="PS51194">
    <property type="entry name" value="HELICASE_CTER"/>
    <property type="match status" value="1"/>
</dbReference>
<keyword evidence="1" id="KW-0067">ATP-binding</keyword>
<dbReference type="Pfam" id="PF04851">
    <property type="entry name" value="ResIII"/>
    <property type="match status" value="1"/>
</dbReference>
<proteinExistence type="predicted"/>
<dbReference type="GO" id="GO:0070125">
    <property type="term" value="P:mitochondrial translational elongation"/>
    <property type="evidence" value="ECO:0007669"/>
    <property type="project" value="TreeGrafter"/>
</dbReference>
<evidence type="ECO:0000259" key="2">
    <source>
        <dbReference type="PROSITE" id="PS51192"/>
    </source>
</evidence>
<dbReference type="GO" id="GO:0000403">
    <property type="term" value="F:Y-form DNA binding"/>
    <property type="evidence" value="ECO:0007669"/>
    <property type="project" value="TreeGrafter"/>
</dbReference>
<gene>
    <name evidence="4" type="ORF">SISNIDRAFT_408141</name>
</gene>
<dbReference type="InterPro" id="IPR001650">
    <property type="entry name" value="Helicase_C-like"/>
</dbReference>
<evidence type="ECO:0000259" key="3">
    <source>
        <dbReference type="PROSITE" id="PS51194"/>
    </source>
</evidence>
<evidence type="ECO:0000313" key="4">
    <source>
        <dbReference type="EMBL" id="KZS95965.1"/>
    </source>
</evidence>
<protein>
    <submittedName>
        <fullName evidence="4">p-loop containing nucleoside triphosphate hydrolase protein</fullName>
    </submittedName>
</protein>
<keyword evidence="5" id="KW-1185">Reference proteome</keyword>
<dbReference type="InterPro" id="IPR027417">
    <property type="entry name" value="P-loop_NTPase"/>
</dbReference>
<dbReference type="PANTHER" id="PTHR47396">
    <property type="entry name" value="TYPE I RESTRICTION ENZYME ECOKI R PROTEIN"/>
    <property type="match status" value="1"/>
</dbReference>
<dbReference type="GO" id="GO:0061749">
    <property type="term" value="F:forked DNA-dependent helicase activity"/>
    <property type="evidence" value="ECO:0007669"/>
    <property type="project" value="TreeGrafter"/>
</dbReference>
<dbReference type="GO" id="GO:0036121">
    <property type="term" value="F:double-stranded DNA helicase activity"/>
    <property type="evidence" value="ECO:0007669"/>
    <property type="project" value="TreeGrafter"/>
</dbReference>
<dbReference type="Proteomes" id="UP000076722">
    <property type="component" value="Unassembled WGS sequence"/>
</dbReference>
<dbReference type="GO" id="GO:0005524">
    <property type="term" value="F:ATP binding"/>
    <property type="evidence" value="ECO:0007669"/>
    <property type="project" value="InterPro"/>
</dbReference>